<proteinExistence type="predicted"/>
<protein>
    <submittedName>
        <fullName evidence="1">Uncharacterized protein</fullName>
    </submittedName>
</protein>
<dbReference type="AlphaFoldDB" id="A0A1C3IJX6"/>
<dbReference type="GeneID" id="94233047"/>
<organism evidence="1 2">
    <name type="scientific">Vibrio atlanticus</name>
    <dbReference type="NCBI Taxonomy" id="693153"/>
    <lineage>
        <taxon>Bacteria</taxon>
        <taxon>Pseudomonadati</taxon>
        <taxon>Pseudomonadota</taxon>
        <taxon>Gammaproteobacteria</taxon>
        <taxon>Vibrionales</taxon>
        <taxon>Vibrionaceae</taxon>
        <taxon>Vibrio</taxon>
    </lineage>
</organism>
<evidence type="ECO:0000313" key="1">
    <source>
        <dbReference type="EMBL" id="SBS61725.1"/>
    </source>
</evidence>
<reference evidence="2" key="1">
    <citation type="submission" date="2016-06" db="EMBL/GenBank/DDBJ databases">
        <authorList>
            <person name="Rodrigo-Torres Lidia"/>
            <person name="Arahal R.David."/>
        </authorList>
    </citation>
    <scope>NUCLEOTIDE SEQUENCE [LARGE SCALE GENOMIC DNA]</scope>
    <source>
        <strain evidence="2">CECT 7223</strain>
    </source>
</reference>
<dbReference type="RefSeq" id="WP_065678374.1">
    <property type="nucleotide sequence ID" value="NZ_AP025460.1"/>
</dbReference>
<accession>A0A1C3IJX6</accession>
<dbReference type="EMBL" id="FLQP01000011">
    <property type="protein sequence ID" value="SBS61725.1"/>
    <property type="molecule type" value="Genomic_DNA"/>
</dbReference>
<gene>
    <name evidence="1" type="ORF">VAT7223_00802</name>
</gene>
<dbReference type="Proteomes" id="UP000092876">
    <property type="component" value="Unassembled WGS sequence"/>
</dbReference>
<sequence>MENNFANYQIAIPTKYQEKIKKYCSTGGSGIDTFNAPFKRQVDFWFIALCISFKEGLLREKVNDTYNATTAAILSNDSYRVHLMYLIALSDTKDQEILTNSKAIFDICCEYANAGIPYLLELLDDPDQKPIWNIFDYLED</sequence>
<evidence type="ECO:0000313" key="2">
    <source>
        <dbReference type="Proteomes" id="UP000092876"/>
    </source>
</evidence>
<name>A0A1C3IJX6_9VIBR</name>